<name>S8D3G8_9LAMI</name>
<keyword evidence="1" id="KW-0472">Membrane</keyword>
<feature type="non-terminal residue" evidence="2">
    <location>
        <position position="1"/>
    </location>
</feature>
<dbReference type="GO" id="GO:0016730">
    <property type="term" value="F:oxidoreductase activity, acting on iron-sulfur proteins as donors"/>
    <property type="evidence" value="ECO:0007669"/>
    <property type="project" value="InterPro"/>
</dbReference>
<sequence>SGANISDQFSRWSAAAVPAVINHSRLRAEGPSCLFVGPLETATQENLEALYRQARKAYYSGQPLIVDDMFDRVELKLRSYGSKYVVKYPRCSLRRHSTYADAEEDPSQVFALSSVWLLILGFGTSACLVPVAYAITRAYRDAFNSSGVFYAVELFSPLSCMLFVLFGAMVGYPIASASVGALRGLWVNDLVALKGICPHCGEEVYAFVGSKQWPHRVECHVCKSSLEFRTKVVESVSAPGKRWVYGRVYLIRAAKR</sequence>
<feature type="non-terminal residue" evidence="2">
    <location>
        <position position="256"/>
    </location>
</feature>
<dbReference type="AlphaFoldDB" id="S8D3G8"/>
<feature type="transmembrane region" description="Helical" evidence="1">
    <location>
        <begin position="155"/>
        <end position="175"/>
    </location>
</feature>
<dbReference type="InterPro" id="IPR039987">
    <property type="entry name" value="PGRL1"/>
</dbReference>
<dbReference type="Proteomes" id="UP000015453">
    <property type="component" value="Unassembled WGS sequence"/>
</dbReference>
<organism evidence="2 3">
    <name type="scientific">Genlisea aurea</name>
    <dbReference type="NCBI Taxonomy" id="192259"/>
    <lineage>
        <taxon>Eukaryota</taxon>
        <taxon>Viridiplantae</taxon>
        <taxon>Streptophyta</taxon>
        <taxon>Embryophyta</taxon>
        <taxon>Tracheophyta</taxon>
        <taxon>Spermatophyta</taxon>
        <taxon>Magnoliopsida</taxon>
        <taxon>eudicotyledons</taxon>
        <taxon>Gunneridae</taxon>
        <taxon>Pentapetalae</taxon>
        <taxon>asterids</taxon>
        <taxon>lamiids</taxon>
        <taxon>Lamiales</taxon>
        <taxon>Lentibulariaceae</taxon>
        <taxon>Genlisea</taxon>
    </lineage>
</organism>
<dbReference type="PANTHER" id="PTHR31032">
    <property type="entry name" value="PGR5-LIKE PROTEIN 1B, CHLOROPLASTIC"/>
    <property type="match status" value="1"/>
</dbReference>
<protein>
    <recommendedName>
        <fullName evidence="4">PGR5-like protein 1B, chloroplastic</fullName>
    </recommendedName>
</protein>
<comment type="caution">
    <text evidence="2">The sequence shown here is derived from an EMBL/GenBank/DDBJ whole genome shotgun (WGS) entry which is preliminary data.</text>
</comment>
<feature type="transmembrane region" description="Helical" evidence="1">
    <location>
        <begin position="115"/>
        <end position="135"/>
    </location>
</feature>
<dbReference type="OrthoDB" id="567232at2759"/>
<dbReference type="GO" id="GO:0009535">
    <property type="term" value="C:chloroplast thylakoid membrane"/>
    <property type="evidence" value="ECO:0007669"/>
    <property type="project" value="InterPro"/>
</dbReference>
<reference evidence="2 3" key="1">
    <citation type="journal article" date="2013" name="BMC Genomics">
        <title>The miniature genome of a carnivorous plant Genlisea aurea contains a low number of genes and short non-coding sequences.</title>
        <authorList>
            <person name="Leushkin E.V."/>
            <person name="Sutormin R.A."/>
            <person name="Nabieva E.R."/>
            <person name="Penin A.A."/>
            <person name="Kondrashov A.S."/>
            <person name="Logacheva M.D."/>
        </authorList>
    </citation>
    <scope>NUCLEOTIDE SEQUENCE [LARGE SCALE GENOMIC DNA]</scope>
</reference>
<keyword evidence="1" id="KW-0812">Transmembrane</keyword>
<keyword evidence="3" id="KW-1185">Reference proteome</keyword>
<evidence type="ECO:0000313" key="2">
    <source>
        <dbReference type="EMBL" id="EPS74279.1"/>
    </source>
</evidence>
<evidence type="ECO:0000256" key="1">
    <source>
        <dbReference type="SAM" id="Phobius"/>
    </source>
</evidence>
<accession>S8D3G8</accession>
<gene>
    <name evidence="2" type="ORF">M569_00477</name>
</gene>
<evidence type="ECO:0008006" key="4">
    <source>
        <dbReference type="Google" id="ProtNLM"/>
    </source>
</evidence>
<dbReference type="PANTHER" id="PTHR31032:SF2">
    <property type="entry name" value="PGR5-LIKE A PROTEIN"/>
    <property type="match status" value="1"/>
</dbReference>
<dbReference type="GO" id="GO:0009773">
    <property type="term" value="P:photosynthetic electron transport in photosystem I"/>
    <property type="evidence" value="ECO:0007669"/>
    <property type="project" value="InterPro"/>
</dbReference>
<evidence type="ECO:0000313" key="3">
    <source>
        <dbReference type="Proteomes" id="UP000015453"/>
    </source>
</evidence>
<proteinExistence type="predicted"/>
<dbReference type="EMBL" id="AUSU01000123">
    <property type="protein sequence ID" value="EPS74279.1"/>
    <property type="molecule type" value="Genomic_DNA"/>
</dbReference>
<keyword evidence="1" id="KW-1133">Transmembrane helix</keyword>